<dbReference type="RefSeq" id="WP_341367619.1">
    <property type="nucleotide sequence ID" value="NZ_CP150951.2"/>
</dbReference>
<dbReference type="PANTHER" id="PTHR22916:SF3">
    <property type="entry name" value="UDP-GLCNAC:BETAGAL BETA-1,3-N-ACETYLGLUCOSAMINYLTRANSFERASE-LIKE PROTEIN 1"/>
    <property type="match status" value="1"/>
</dbReference>
<dbReference type="SUPFAM" id="SSF53448">
    <property type="entry name" value="Nucleotide-diphospho-sugar transferases"/>
    <property type="match status" value="1"/>
</dbReference>
<reference evidence="3" key="1">
    <citation type="submission" date="2024-04" db="EMBL/GenBank/DDBJ databases">
        <title>Phylogenomic analyses of a clade within the roseobacter group suggest taxonomic reassignments of species of the genera Aestuariivita, Citreicella, Loktanella, Nautella, Pelagibaca, Ruegeria, Thalassobius, Thiobacimonas and Tropicibacter, and the proposal o.</title>
        <authorList>
            <person name="Jeon C.O."/>
        </authorList>
    </citation>
    <scope>NUCLEOTIDE SEQUENCE [LARGE SCALE GENOMIC DNA]</scope>
    <source>
        <strain evidence="3">BS5-3</strain>
    </source>
</reference>
<dbReference type="CDD" id="cd00761">
    <property type="entry name" value="Glyco_tranf_GTA_type"/>
    <property type="match status" value="1"/>
</dbReference>
<evidence type="ECO:0000313" key="3">
    <source>
        <dbReference type="Proteomes" id="UP001440612"/>
    </source>
</evidence>
<dbReference type="Proteomes" id="UP001440612">
    <property type="component" value="Chromosome"/>
</dbReference>
<evidence type="ECO:0000259" key="1">
    <source>
        <dbReference type="Pfam" id="PF00535"/>
    </source>
</evidence>
<dbReference type="Pfam" id="PF00535">
    <property type="entry name" value="Glycos_transf_2"/>
    <property type="match status" value="1"/>
</dbReference>
<name>A0ABZ2V4Q3_9RHOB</name>
<proteinExistence type="predicted"/>
<sequence length="313" mass="35834">MISAVLICYNNEAFIAEAIDSAVKQQPAFDQIIIVDDFSGDQTFQIAKEYQSKDDRIQLVQNAANLGPGRARNVGMALVSSPFFCFLDGDDYFDSNASSVMHRALEEHPGAEMCIFEGIAFDPSGKQRRSAAVRAGVYEGLEAKRAPMLNVTFPWNKLYSTNMVRRHKNQFPSGKYEDVPWCYRCIFHADTVVGVSAPIVRYRIHSESTLQRRLDHHFDAFKQWEATLSVFRDAPDVPKEFFAFVQANCFMHLTHILFAGRVPEDREVEFAQRIREIFPSNKALRGMFDGHRYQPLGMRRIRRLRRLLANAPD</sequence>
<organism evidence="2 3">
    <name type="scientific">Yoonia phaeophyticola</name>
    <dbReference type="NCBI Taxonomy" id="3137369"/>
    <lineage>
        <taxon>Bacteria</taxon>
        <taxon>Pseudomonadati</taxon>
        <taxon>Pseudomonadota</taxon>
        <taxon>Alphaproteobacteria</taxon>
        <taxon>Rhodobacterales</taxon>
        <taxon>Paracoccaceae</taxon>
        <taxon>Yoonia</taxon>
    </lineage>
</organism>
<protein>
    <submittedName>
        <fullName evidence="2">Glycosyltransferase family 2 protein</fullName>
    </submittedName>
</protein>
<feature type="domain" description="Glycosyltransferase 2-like" evidence="1">
    <location>
        <begin position="3"/>
        <end position="131"/>
    </location>
</feature>
<keyword evidence="3" id="KW-1185">Reference proteome</keyword>
<dbReference type="PANTHER" id="PTHR22916">
    <property type="entry name" value="GLYCOSYLTRANSFERASE"/>
    <property type="match status" value="1"/>
</dbReference>
<accession>A0ABZ2V4Q3</accession>
<dbReference type="InterPro" id="IPR029044">
    <property type="entry name" value="Nucleotide-diphossugar_trans"/>
</dbReference>
<evidence type="ECO:0000313" key="2">
    <source>
        <dbReference type="EMBL" id="WZC49509.1"/>
    </source>
</evidence>
<dbReference type="InterPro" id="IPR001173">
    <property type="entry name" value="Glyco_trans_2-like"/>
</dbReference>
<gene>
    <name evidence="2" type="ORF">AABB29_02320</name>
</gene>
<dbReference type="Gene3D" id="3.90.550.10">
    <property type="entry name" value="Spore Coat Polysaccharide Biosynthesis Protein SpsA, Chain A"/>
    <property type="match status" value="1"/>
</dbReference>
<dbReference type="EMBL" id="CP150951">
    <property type="protein sequence ID" value="WZC49509.1"/>
    <property type="molecule type" value="Genomic_DNA"/>
</dbReference>